<dbReference type="OrthoDB" id="443318at2759"/>
<evidence type="ECO:0000256" key="6">
    <source>
        <dbReference type="ARBA" id="ARBA00023180"/>
    </source>
</evidence>
<dbReference type="RefSeq" id="XP_008871201.1">
    <property type="nucleotide sequence ID" value="XM_008872979.1"/>
</dbReference>
<feature type="chain" id="PRO_5005101791" description="Carboxypeptidase" evidence="7">
    <location>
        <begin position="23"/>
        <end position="441"/>
    </location>
</feature>
<gene>
    <name evidence="8" type="ORF">H310_07579</name>
</gene>
<dbReference type="GeneID" id="20084629"/>
<protein>
    <recommendedName>
        <fullName evidence="7">Carboxypeptidase</fullName>
        <ecNumber evidence="7">3.4.16.-</ecNumber>
    </recommendedName>
</protein>
<name>A0A024U164_9STRA</name>
<organism evidence="8">
    <name type="scientific">Aphanomyces invadans</name>
    <dbReference type="NCBI Taxonomy" id="157072"/>
    <lineage>
        <taxon>Eukaryota</taxon>
        <taxon>Sar</taxon>
        <taxon>Stramenopiles</taxon>
        <taxon>Oomycota</taxon>
        <taxon>Saprolegniomycetes</taxon>
        <taxon>Saprolegniales</taxon>
        <taxon>Verrucalvaceae</taxon>
        <taxon>Aphanomyces</taxon>
    </lineage>
</organism>
<dbReference type="VEuPathDB" id="FungiDB:H310_07579"/>
<dbReference type="InterPro" id="IPR001563">
    <property type="entry name" value="Peptidase_S10"/>
</dbReference>
<dbReference type="PRINTS" id="PR00724">
    <property type="entry name" value="CRBOXYPTASEC"/>
</dbReference>
<dbReference type="AlphaFoldDB" id="A0A024U164"/>
<dbReference type="InterPro" id="IPR018202">
    <property type="entry name" value="Ser_caboxypep_ser_AS"/>
</dbReference>
<keyword evidence="4 7" id="KW-0732">Signal</keyword>
<reference evidence="8" key="1">
    <citation type="submission" date="2013-12" db="EMBL/GenBank/DDBJ databases">
        <title>The Genome Sequence of Aphanomyces invadans NJM9701.</title>
        <authorList>
            <consortium name="The Broad Institute Genomics Platform"/>
            <person name="Russ C."/>
            <person name="Tyler B."/>
            <person name="van West P."/>
            <person name="Dieguez-Uribeondo J."/>
            <person name="Young S.K."/>
            <person name="Zeng Q."/>
            <person name="Gargeya S."/>
            <person name="Fitzgerald M."/>
            <person name="Abouelleil A."/>
            <person name="Alvarado L."/>
            <person name="Chapman S.B."/>
            <person name="Gainer-Dewar J."/>
            <person name="Goldberg J."/>
            <person name="Griggs A."/>
            <person name="Gujja S."/>
            <person name="Hansen M."/>
            <person name="Howarth C."/>
            <person name="Imamovic A."/>
            <person name="Ireland A."/>
            <person name="Larimer J."/>
            <person name="McCowan C."/>
            <person name="Murphy C."/>
            <person name="Pearson M."/>
            <person name="Poon T.W."/>
            <person name="Priest M."/>
            <person name="Roberts A."/>
            <person name="Saif S."/>
            <person name="Shea T."/>
            <person name="Sykes S."/>
            <person name="Wortman J."/>
            <person name="Nusbaum C."/>
            <person name="Birren B."/>
        </authorList>
    </citation>
    <scope>NUCLEOTIDE SEQUENCE [LARGE SCALE GENOMIC DNA]</scope>
    <source>
        <strain evidence="8">NJM9701</strain>
    </source>
</reference>
<dbReference type="GO" id="GO:0004185">
    <property type="term" value="F:serine-type carboxypeptidase activity"/>
    <property type="evidence" value="ECO:0007669"/>
    <property type="project" value="UniProtKB-UniRule"/>
</dbReference>
<dbReference type="GO" id="GO:0006508">
    <property type="term" value="P:proteolysis"/>
    <property type="evidence" value="ECO:0007669"/>
    <property type="project" value="UniProtKB-KW"/>
</dbReference>
<evidence type="ECO:0000256" key="1">
    <source>
        <dbReference type="ARBA" id="ARBA00009431"/>
    </source>
</evidence>
<evidence type="ECO:0000313" key="8">
    <source>
        <dbReference type="EMBL" id="ETW00176.1"/>
    </source>
</evidence>
<evidence type="ECO:0000256" key="2">
    <source>
        <dbReference type="ARBA" id="ARBA00022645"/>
    </source>
</evidence>
<dbReference type="Gene3D" id="3.40.50.1820">
    <property type="entry name" value="alpha/beta hydrolase"/>
    <property type="match status" value="1"/>
</dbReference>
<evidence type="ECO:0000256" key="3">
    <source>
        <dbReference type="ARBA" id="ARBA00022670"/>
    </source>
</evidence>
<dbReference type="SUPFAM" id="SSF53474">
    <property type="entry name" value="alpha/beta-Hydrolases"/>
    <property type="match status" value="1"/>
</dbReference>
<comment type="similarity">
    <text evidence="1 7">Belongs to the peptidase S10 family.</text>
</comment>
<proteinExistence type="inferred from homology"/>
<accession>A0A024U164</accession>
<keyword evidence="5 7" id="KW-0378">Hydrolase</keyword>
<dbReference type="PANTHER" id="PTHR11802:SF113">
    <property type="entry name" value="SERINE CARBOXYPEPTIDASE CTSA-4.1"/>
    <property type="match status" value="1"/>
</dbReference>
<keyword evidence="6" id="KW-0325">Glycoprotein</keyword>
<sequence length="441" mass="49207">MHVRPLLWAIASFLLTARRAVATTNTTGLCGEKEPIHTGYLNELYYVFYETRQFPSDHTPLVIWLSGGPGCSSLVGMLFENGPCSVGEDSSVAKINPSSWTNAAHMVYIDQPRGTGFSPPRIDRENWYESDVAADLVGFLDAFYDAYPFLATNDLYVFGESYAGHYVPDFVFALLHRPVSVATSPHADQIVKNLKGMGIGNGLTSPSAMYGTAGEFAEGLTKGQIKASAPDTVAQCYDGIERCQVAVHGGFGDCSKLGPCDHLMSDLLVQAHANNLNYYDLRAQCHNDDLFKLCYRFTPLYNFLNAPSTRATLGIQGKTWIPCNHDVFTHYARFDYFSESEVKVANILDHGIRVLIYAGDQDMVCNWKAQDKWTKDMVWTHQTAFAQQQLGTYVYNKAAVGEMRQYDGLSFLRVYQSGHMVPFDQPEVALDMFARFVTNRL</sequence>
<dbReference type="Pfam" id="PF00450">
    <property type="entry name" value="Peptidase_S10"/>
    <property type="match status" value="1"/>
</dbReference>
<evidence type="ECO:0000256" key="5">
    <source>
        <dbReference type="ARBA" id="ARBA00022801"/>
    </source>
</evidence>
<dbReference type="InterPro" id="IPR029058">
    <property type="entry name" value="AB_hydrolase_fold"/>
</dbReference>
<dbReference type="EMBL" id="KI913965">
    <property type="protein sequence ID" value="ETW00176.1"/>
    <property type="molecule type" value="Genomic_DNA"/>
</dbReference>
<dbReference type="eggNOG" id="KOG1282">
    <property type="taxonomic scope" value="Eukaryota"/>
</dbReference>
<feature type="signal peptide" evidence="7">
    <location>
        <begin position="1"/>
        <end position="22"/>
    </location>
</feature>
<evidence type="ECO:0000256" key="4">
    <source>
        <dbReference type="ARBA" id="ARBA00022729"/>
    </source>
</evidence>
<dbReference type="PROSITE" id="PS00131">
    <property type="entry name" value="CARBOXYPEPT_SER_SER"/>
    <property type="match status" value="1"/>
</dbReference>
<keyword evidence="2 7" id="KW-0121">Carboxypeptidase</keyword>
<dbReference type="EC" id="3.4.16.-" evidence="7"/>
<keyword evidence="3 7" id="KW-0645">Protease</keyword>
<dbReference type="PANTHER" id="PTHR11802">
    <property type="entry name" value="SERINE PROTEASE FAMILY S10 SERINE CARBOXYPEPTIDASE"/>
    <property type="match status" value="1"/>
</dbReference>
<dbReference type="PROSITE" id="PS00560">
    <property type="entry name" value="CARBOXYPEPT_SER_HIS"/>
    <property type="match status" value="1"/>
</dbReference>
<dbReference type="InterPro" id="IPR033124">
    <property type="entry name" value="Ser_caboxypep_his_AS"/>
</dbReference>
<evidence type="ECO:0000256" key="7">
    <source>
        <dbReference type="RuleBase" id="RU361156"/>
    </source>
</evidence>